<proteinExistence type="predicted"/>
<dbReference type="EMBL" id="DRTU01000342">
    <property type="protein sequence ID" value="HHI01477.1"/>
    <property type="molecule type" value="Genomic_DNA"/>
</dbReference>
<accession>A0A7C5JXU9</accession>
<gene>
    <name evidence="2" type="ORF">ENL40_08505</name>
</gene>
<evidence type="ECO:0000256" key="1">
    <source>
        <dbReference type="SAM" id="Coils"/>
    </source>
</evidence>
<keyword evidence="1" id="KW-0175">Coiled coil</keyword>
<dbReference type="Proteomes" id="UP000886217">
    <property type="component" value="Unassembled WGS sequence"/>
</dbReference>
<name>A0A7C5JXU9_THELI</name>
<organism evidence="2">
    <name type="scientific">Thermococcus litoralis</name>
    <dbReference type="NCBI Taxonomy" id="2265"/>
    <lineage>
        <taxon>Archaea</taxon>
        <taxon>Methanobacteriati</taxon>
        <taxon>Methanobacteriota</taxon>
        <taxon>Thermococci</taxon>
        <taxon>Thermococcales</taxon>
        <taxon>Thermococcaceae</taxon>
        <taxon>Thermococcus</taxon>
    </lineage>
</organism>
<protein>
    <submittedName>
        <fullName evidence="2">Uncharacterized protein</fullName>
    </submittedName>
</protein>
<comment type="caution">
    <text evidence="2">The sequence shown here is derived from an EMBL/GenBank/DDBJ whole genome shotgun (WGS) entry which is preliminary data.</text>
</comment>
<dbReference type="AlphaFoldDB" id="A0A7C5JXU9"/>
<sequence length="500" mass="56417">MEKVFKGAKGAPIILLEENHASRAGQIQNAITLVRLHERYGLKHIALEGYLKEEPKIKIDWFDNAAQGLSSAARNRIAVRLLREGEISCAEFMKLVYHDISLHPIETISEYAVELDEEASRAPILYLLKIAQQSLREEHVPKLEQFQEEIERLKVENNKEAIEEKLKEMFDYILSADPWAQDKAKLLQDKDAIRSMSGEQHTALIEGIVKRAEELSIELEPEEKNAMERYLAFWRGRIEASKTMILSTETIADQLNVSVIAMVIGAAHTQGMCAMLKNSNRPFAVVTPLSLKKGEEAGDLTWDMLERKYERLSVYSEGFTQTLLEAFPKPAQKLKHKKPRPVLSVPWFQAKAELYLFTERITRRVLGPPNPPGGGKLPYGFSGNAFKGKRVFVDPQRISIISDTKDGKGRAVLFPAILNYKDLKRRTEIWVKAGLGVAMVSEQERESVESMLQKALEEIQKEKEGGKKVEDEVGRVQITLNTVAAFGDKKAVKKVTLGAI</sequence>
<reference evidence="2" key="1">
    <citation type="journal article" date="2020" name="mSystems">
        <title>Genome- and Community-Level Interaction Insights into Carbon Utilization and Element Cycling Functions of Hydrothermarchaeota in Hydrothermal Sediment.</title>
        <authorList>
            <person name="Zhou Z."/>
            <person name="Liu Y."/>
            <person name="Xu W."/>
            <person name="Pan J."/>
            <person name="Luo Z.H."/>
            <person name="Li M."/>
        </authorList>
    </citation>
    <scope>NUCLEOTIDE SEQUENCE [LARGE SCALE GENOMIC DNA]</scope>
    <source>
        <strain evidence="2">HyVt-93</strain>
    </source>
</reference>
<feature type="coiled-coil region" evidence="1">
    <location>
        <begin position="438"/>
        <end position="472"/>
    </location>
</feature>
<evidence type="ECO:0000313" key="2">
    <source>
        <dbReference type="EMBL" id="HHI01477.1"/>
    </source>
</evidence>